<accession>A0AA97D8U7</accession>
<organism evidence="2 3">
    <name type="scientific">Caproicibacterium argilliputei</name>
    <dbReference type="NCBI Taxonomy" id="3030016"/>
    <lineage>
        <taxon>Bacteria</taxon>
        <taxon>Bacillati</taxon>
        <taxon>Bacillota</taxon>
        <taxon>Clostridia</taxon>
        <taxon>Eubacteriales</taxon>
        <taxon>Oscillospiraceae</taxon>
        <taxon>Caproicibacterium</taxon>
    </lineage>
</organism>
<keyword evidence="3" id="KW-1185">Reference proteome</keyword>
<reference evidence="2 3" key="1">
    <citation type="submission" date="2024-06" db="EMBL/GenBank/DDBJ databases">
        <title>Caproicibacterium argilliputei sp. nov, a novel caproic acid producing anaerobic bacterium isolated from pit mud.</title>
        <authorList>
            <person name="Xia S."/>
        </authorList>
    </citation>
    <scope>NUCLEOTIDE SEQUENCE [LARGE SCALE GENOMIC DNA]</scope>
    <source>
        <strain evidence="2 3">ZCY20-5</strain>
    </source>
</reference>
<sequence length="390" mass="43454">MWLTRWLVGWVRFRVVTPKGKEQFLNSCTRAGVYLWRVRPEAGGLTACVRAGQYAALRRPAKQAGVRLRLQKKRGLPFRLQHLRHRPGLVAGFALFWAVLLLLGQFFWTVEVTGCKQISEQALRQVLAEQGVAPGARKSSFSAKEIQTKLMERFPQISWVSVNNHGADVDVQLTEKDAQPPVADQSGWYHLRATESGTVVEMHVSAGTPVVKVGDGVVKGQLLVSAVVENKEQNFLQLYHAAGTVIAETQHTLQVTVPFALSQWQVCGQPAQRSALLVFGVQIPLSVQLPPQGMLKRTGQQTAVRFCGRELPLSLLREQLTPVRYVTQRRSRAQVEQQARLLLNSKEKTELSGAQVTARSDTVRADAAGVTVTRRLTCRENIAKEVKLFR</sequence>
<keyword evidence="1" id="KW-0472">Membrane</keyword>
<dbReference type="RefSeq" id="WP_275844874.1">
    <property type="nucleotide sequence ID" value="NZ_CP135996.1"/>
</dbReference>
<feature type="transmembrane region" description="Helical" evidence="1">
    <location>
        <begin position="88"/>
        <end position="108"/>
    </location>
</feature>
<dbReference type="Proteomes" id="UP001300604">
    <property type="component" value="Chromosome"/>
</dbReference>
<proteinExistence type="predicted"/>
<dbReference type="EMBL" id="CP135996">
    <property type="protein sequence ID" value="WOC32419.1"/>
    <property type="molecule type" value="Genomic_DNA"/>
</dbReference>
<evidence type="ECO:0000313" key="2">
    <source>
        <dbReference type="EMBL" id="WOC32419.1"/>
    </source>
</evidence>
<keyword evidence="1" id="KW-0812">Transmembrane</keyword>
<dbReference type="InterPro" id="IPR010690">
    <property type="entry name" value="YqfD"/>
</dbReference>
<dbReference type="KEGG" id="carl:PXC00_00700"/>
<reference evidence="3" key="2">
    <citation type="submission" date="2024-06" db="EMBL/GenBank/DDBJ databases">
        <title>Caproicibacterium argilliputei sp. nov, a novel caproic acid producing anaerobic bacterium isolated from pit mud.</title>
        <authorList>
            <person name="Zeng C."/>
        </authorList>
    </citation>
    <scope>NUCLEOTIDE SEQUENCE [LARGE SCALE GENOMIC DNA]</scope>
    <source>
        <strain evidence="3">ZCY20-5</strain>
    </source>
</reference>
<dbReference type="AlphaFoldDB" id="A0AA97D8U7"/>
<name>A0AA97D8U7_9FIRM</name>
<reference evidence="3" key="3">
    <citation type="submission" date="2024-06" db="EMBL/GenBank/DDBJ databases">
        <authorList>
            <person name="Zeng C."/>
        </authorList>
    </citation>
    <scope>NUCLEOTIDE SEQUENCE [LARGE SCALE GENOMIC DNA]</scope>
    <source>
        <strain evidence="3">ZCY20-5</strain>
    </source>
</reference>
<evidence type="ECO:0000313" key="3">
    <source>
        <dbReference type="Proteomes" id="UP001300604"/>
    </source>
</evidence>
<gene>
    <name evidence="2" type="ORF">PXC00_00700</name>
</gene>
<protein>
    <submittedName>
        <fullName evidence="2">Sporulation protein YqfD</fullName>
    </submittedName>
</protein>
<dbReference type="Pfam" id="PF06898">
    <property type="entry name" value="YqfD"/>
    <property type="match status" value="1"/>
</dbReference>
<evidence type="ECO:0000256" key="1">
    <source>
        <dbReference type="SAM" id="Phobius"/>
    </source>
</evidence>
<keyword evidence="1" id="KW-1133">Transmembrane helix</keyword>